<proteinExistence type="predicted"/>
<dbReference type="EMBL" id="CP036280">
    <property type="protein sequence ID" value="QDU73002.1"/>
    <property type="molecule type" value="Genomic_DNA"/>
</dbReference>
<dbReference type="PANTHER" id="PTHR37816:SF2">
    <property type="entry name" value="DNA TOPOLOGY MODULATION PROTEIN FLAR-RELATED PROTEIN"/>
    <property type="match status" value="1"/>
</dbReference>
<dbReference type="Gene3D" id="3.40.50.300">
    <property type="entry name" value="P-loop containing nucleotide triphosphate hydrolases"/>
    <property type="match status" value="1"/>
</dbReference>
<evidence type="ECO:0000313" key="2">
    <source>
        <dbReference type="Proteomes" id="UP000320386"/>
    </source>
</evidence>
<name>A0A518C199_9BACT</name>
<protein>
    <submittedName>
        <fullName evidence="1">Topology modulation protein</fullName>
    </submittedName>
</protein>
<dbReference type="InterPro" id="IPR052922">
    <property type="entry name" value="Cytidylate_Kinase-2"/>
</dbReference>
<reference evidence="1 2" key="1">
    <citation type="submission" date="2019-02" db="EMBL/GenBank/DDBJ databases">
        <title>Deep-cultivation of Planctomycetes and their phenomic and genomic characterization uncovers novel biology.</title>
        <authorList>
            <person name="Wiegand S."/>
            <person name="Jogler M."/>
            <person name="Boedeker C."/>
            <person name="Pinto D."/>
            <person name="Vollmers J."/>
            <person name="Rivas-Marin E."/>
            <person name="Kohn T."/>
            <person name="Peeters S.H."/>
            <person name="Heuer A."/>
            <person name="Rast P."/>
            <person name="Oberbeckmann S."/>
            <person name="Bunk B."/>
            <person name="Jeske O."/>
            <person name="Meyerdierks A."/>
            <person name="Storesund J.E."/>
            <person name="Kallscheuer N."/>
            <person name="Luecker S."/>
            <person name="Lage O.M."/>
            <person name="Pohl T."/>
            <person name="Merkel B.J."/>
            <person name="Hornburger P."/>
            <person name="Mueller R.-W."/>
            <person name="Bruemmer F."/>
            <person name="Labrenz M."/>
            <person name="Spormann A.M."/>
            <person name="Op den Camp H."/>
            <person name="Overmann J."/>
            <person name="Amann R."/>
            <person name="Jetten M.S.M."/>
            <person name="Mascher T."/>
            <person name="Medema M.H."/>
            <person name="Devos D.P."/>
            <person name="Kaster A.-K."/>
            <person name="Ovreas L."/>
            <person name="Rohde M."/>
            <person name="Galperin M.Y."/>
            <person name="Jogler C."/>
        </authorList>
    </citation>
    <scope>NUCLEOTIDE SEQUENCE [LARGE SCALE GENOMIC DNA]</scope>
    <source>
        <strain evidence="1 2">Pan265</strain>
    </source>
</reference>
<dbReference type="InterPro" id="IPR027417">
    <property type="entry name" value="P-loop_NTPase"/>
</dbReference>
<dbReference type="Proteomes" id="UP000320386">
    <property type="component" value="Chromosome"/>
</dbReference>
<sequence>MVGMMQRICVVGPCGSGKSWLASRLGERLGLPVVHMDRLYWKPGWVEGTQEELRAKLEEVVAGERWVIDGNYAGTLGMRLARADAVVWLDYGRWVYRRRLLWRQVAGRFRGRPDMAEGCRETFDPEFLRYAWDFEKTGGVALREALAGVPAGVEVLRFRRPGEAAGWLGEGQKFRPAPRA</sequence>
<dbReference type="SUPFAM" id="SSF52540">
    <property type="entry name" value="P-loop containing nucleoside triphosphate hydrolases"/>
    <property type="match status" value="1"/>
</dbReference>
<dbReference type="AlphaFoldDB" id="A0A518C199"/>
<gene>
    <name evidence="1" type="ORF">Pan265_28800</name>
</gene>
<organism evidence="1 2">
    <name type="scientific">Mucisphaera calidilacus</name>
    <dbReference type="NCBI Taxonomy" id="2527982"/>
    <lineage>
        <taxon>Bacteria</taxon>
        <taxon>Pseudomonadati</taxon>
        <taxon>Planctomycetota</taxon>
        <taxon>Phycisphaerae</taxon>
        <taxon>Phycisphaerales</taxon>
        <taxon>Phycisphaeraceae</taxon>
        <taxon>Mucisphaera</taxon>
    </lineage>
</organism>
<evidence type="ECO:0000313" key="1">
    <source>
        <dbReference type="EMBL" id="QDU73002.1"/>
    </source>
</evidence>
<keyword evidence="2" id="KW-1185">Reference proteome</keyword>
<accession>A0A518C199</accession>
<dbReference type="KEGG" id="mcad:Pan265_28800"/>
<dbReference type="PANTHER" id="PTHR37816">
    <property type="entry name" value="YALI0E33011P"/>
    <property type="match status" value="1"/>
</dbReference>